<reference evidence="3" key="3">
    <citation type="submission" date="2019-08" db="EMBL/GenBank/DDBJ databases">
        <authorList>
            <consortium name="Photinus pyralis genome working group"/>
            <person name="Fallon T.R."/>
            <person name="Sander Lower S.E."/>
            <person name="Weng J.-K."/>
        </authorList>
    </citation>
    <scope>NUCLEOTIDE SEQUENCE</scope>
    <source>
        <strain evidence="3">1611_PpyrPB1</strain>
        <tissue evidence="3">Whole body</tissue>
    </source>
</reference>
<feature type="chain" id="PRO_5036029821" description="Protein quiver" evidence="1">
    <location>
        <begin position="21"/>
        <end position="114"/>
    </location>
</feature>
<proteinExistence type="predicted"/>
<sequence>MHFKLVLASVGLLCVGVTSGFTKNTCFQCHGSSDMFPQHIDNCRKFINITETSSCSPPGYCIFRVSTRMEYKKEIFGVYRSCSSSNCDSLRKMKGVNTLHCSQCEGNYCNTDSY</sequence>
<accession>A0A1Y1L7N2</accession>
<evidence type="ECO:0000313" key="3">
    <source>
        <dbReference type="EMBL" id="KAB0803772.1"/>
    </source>
</evidence>
<dbReference type="InParanoid" id="A0A1Y1L7N2"/>
<keyword evidence="4" id="KW-1185">Reference proteome</keyword>
<reference evidence="3 4" key="2">
    <citation type="journal article" date="2018" name="Elife">
        <title>Firefly genomes illuminate parallel origins of bioluminescence in beetles.</title>
        <authorList>
            <person name="Fallon T.R."/>
            <person name="Lower S.E."/>
            <person name="Chang C.H."/>
            <person name="Bessho-Uehara M."/>
            <person name="Martin G.J."/>
            <person name="Bewick A.J."/>
            <person name="Behringer M."/>
            <person name="Debat H.J."/>
            <person name="Wong I."/>
            <person name="Day J.C."/>
            <person name="Suvorov A."/>
            <person name="Silva C.J."/>
            <person name="Stanger-Hall K.F."/>
            <person name="Hall D.W."/>
            <person name="Schmitz R.J."/>
            <person name="Nelson D.R."/>
            <person name="Lewis S.M."/>
            <person name="Shigenobu S."/>
            <person name="Bybee S.M."/>
            <person name="Larracuente A.M."/>
            <person name="Oba Y."/>
            <person name="Weng J.K."/>
        </authorList>
    </citation>
    <scope>NUCLEOTIDE SEQUENCE [LARGE SCALE GENOMIC DNA]</scope>
    <source>
        <strain evidence="3">1611_PpyrPB1</strain>
        <tissue evidence="3">Whole body</tissue>
    </source>
</reference>
<feature type="signal peptide" evidence="1">
    <location>
        <begin position="1"/>
        <end position="20"/>
    </location>
</feature>
<dbReference type="EMBL" id="VVIM01000001">
    <property type="protein sequence ID" value="KAB0803772.1"/>
    <property type="molecule type" value="Genomic_DNA"/>
</dbReference>
<dbReference type="EMBL" id="GEZM01067028">
    <property type="protein sequence ID" value="JAV67586.1"/>
    <property type="molecule type" value="Transcribed_RNA"/>
</dbReference>
<evidence type="ECO:0000313" key="4">
    <source>
        <dbReference type="Proteomes" id="UP000327044"/>
    </source>
</evidence>
<dbReference type="Proteomes" id="UP000327044">
    <property type="component" value="Unassembled WGS sequence"/>
</dbReference>
<dbReference type="AlphaFoldDB" id="A0A1Y1L7N2"/>
<evidence type="ECO:0008006" key="5">
    <source>
        <dbReference type="Google" id="ProtNLM"/>
    </source>
</evidence>
<evidence type="ECO:0000256" key="1">
    <source>
        <dbReference type="SAM" id="SignalP"/>
    </source>
</evidence>
<keyword evidence="1" id="KW-0732">Signal</keyword>
<protein>
    <recommendedName>
        <fullName evidence="5">Protein quiver</fullName>
    </recommendedName>
</protein>
<evidence type="ECO:0000313" key="2">
    <source>
        <dbReference type="EMBL" id="JAV67586.1"/>
    </source>
</evidence>
<name>A0A1Y1L7N2_PHOPY</name>
<reference evidence="2" key="1">
    <citation type="journal article" date="2016" name="Sci. Rep.">
        <title>Molecular characterization of firefly nuptial gifts: a multi-omics approach sheds light on postcopulatory sexual selection.</title>
        <authorList>
            <person name="Al-Wathiqui N."/>
            <person name="Fallon T.R."/>
            <person name="South A."/>
            <person name="Weng J.K."/>
            <person name="Lewis S.M."/>
        </authorList>
    </citation>
    <scope>NUCLEOTIDE SEQUENCE</scope>
</reference>
<gene>
    <name evidence="3" type="ORF">PPYR_00742</name>
</gene>
<organism evidence="2">
    <name type="scientific">Photinus pyralis</name>
    <name type="common">Common eastern firefly</name>
    <name type="synonym">Lampyris pyralis</name>
    <dbReference type="NCBI Taxonomy" id="7054"/>
    <lineage>
        <taxon>Eukaryota</taxon>
        <taxon>Metazoa</taxon>
        <taxon>Ecdysozoa</taxon>
        <taxon>Arthropoda</taxon>
        <taxon>Hexapoda</taxon>
        <taxon>Insecta</taxon>
        <taxon>Pterygota</taxon>
        <taxon>Neoptera</taxon>
        <taxon>Endopterygota</taxon>
        <taxon>Coleoptera</taxon>
        <taxon>Polyphaga</taxon>
        <taxon>Elateriformia</taxon>
        <taxon>Elateroidea</taxon>
        <taxon>Lampyridae</taxon>
        <taxon>Lampyrinae</taxon>
        <taxon>Photinus</taxon>
    </lineage>
</organism>